<comment type="caution">
    <text evidence="1">The sequence shown here is derived from an EMBL/GenBank/DDBJ whole genome shotgun (WGS) entry which is preliminary data.</text>
</comment>
<dbReference type="Proteomes" id="UP000315353">
    <property type="component" value="Unassembled WGS sequence"/>
</dbReference>
<protein>
    <submittedName>
        <fullName evidence="1">Uncharacterized protein</fullName>
    </submittedName>
</protein>
<evidence type="ECO:0000313" key="1">
    <source>
        <dbReference type="EMBL" id="GEB97910.1"/>
    </source>
</evidence>
<evidence type="ECO:0000313" key="2">
    <source>
        <dbReference type="Proteomes" id="UP000315353"/>
    </source>
</evidence>
<accession>A0AB73B7G6</accession>
<organism evidence="1 2">
    <name type="scientific">Corynebacterium flavescens</name>
    <dbReference type="NCBI Taxonomy" id="28028"/>
    <lineage>
        <taxon>Bacteria</taxon>
        <taxon>Bacillati</taxon>
        <taxon>Actinomycetota</taxon>
        <taxon>Actinomycetes</taxon>
        <taxon>Mycobacteriales</taxon>
        <taxon>Corynebacteriaceae</taxon>
        <taxon>Corynebacterium</taxon>
    </lineage>
</organism>
<name>A0AB73B7G6_CORFL</name>
<dbReference type="EMBL" id="BJNB01000019">
    <property type="protein sequence ID" value="GEB97910.1"/>
    <property type="molecule type" value="Genomic_DNA"/>
</dbReference>
<proteinExistence type="predicted"/>
<gene>
    <name evidence="1" type="ORF">CFL01nite_14050</name>
</gene>
<dbReference type="AlphaFoldDB" id="A0AB73B7G6"/>
<reference evidence="1 2" key="1">
    <citation type="submission" date="2019-06" db="EMBL/GenBank/DDBJ databases">
        <title>Whole genome shotgun sequence of Corynebacterium flavescens NBRC 14136.</title>
        <authorList>
            <person name="Hosoyama A."/>
            <person name="Uohara A."/>
            <person name="Ohji S."/>
            <person name="Ichikawa N."/>
        </authorList>
    </citation>
    <scope>NUCLEOTIDE SEQUENCE [LARGE SCALE GENOMIC DNA]</scope>
    <source>
        <strain evidence="1 2">NBRC 14136</strain>
    </source>
</reference>
<sequence>MRFKYNVAEEPDFELESRTLVTEGSTVTIPLFASWDSSHYAMVELRALADSFSHWMKRTVYLKQ</sequence>